<evidence type="ECO:0000313" key="2">
    <source>
        <dbReference type="EMBL" id="OLL26577.1"/>
    </source>
</evidence>
<dbReference type="GO" id="GO:0006357">
    <property type="term" value="P:regulation of transcription by RNA polymerase II"/>
    <property type="evidence" value="ECO:0007669"/>
    <property type="project" value="InterPro"/>
</dbReference>
<organism evidence="2 3">
    <name type="scientific">Neolecta irregularis (strain DAH-3)</name>
    <dbReference type="NCBI Taxonomy" id="1198029"/>
    <lineage>
        <taxon>Eukaryota</taxon>
        <taxon>Fungi</taxon>
        <taxon>Dikarya</taxon>
        <taxon>Ascomycota</taxon>
        <taxon>Taphrinomycotina</taxon>
        <taxon>Neolectales</taxon>
        <taxon>Neolectaceae</taxon>
        <taxon>Neolecta</taxon>
    </lineage>
</organism>
<comment type="subcellular location">
    <subcellularLocation>
        <location evidence="1">Nucleus</location>
    </subcellularLocation>
</comment>
<dbReference type="GO" id="GO:0016592">
    <property type="term" value="C:mediator complex"/>
    <property type="evidence" value="ECO:0007669"/>
    <property type="project" value="InterPro"/>
</dbReference>
<evidence type="ECO:0000313" key="3">
    <source>
        <dbReference type="Proteomes" id="UP000186594"/>
    </source>
</evidence>
<comment type="function">
    <text evidence="1">Component of the Mediator complex, a coactivator involved in the regulated transcription of nearly all RNA polymerase II-dependent genes. Mediator functions as a bridge to convey information from gene-specific regulatory proteins to the basal RNA polymerase II transcription machinery. Mediator is recruited to promoters by direct interactions with regulatory proteins and serves as a scaffold for the assembly of a functional preinitiation complex with RNA polymerase II and the general transcription factors.</text>
</comment>
<proteinExistence type="inferred from homology"/>
<comment type="subunit">
    <text evidence="1">Component of the Mediator complex.</text>
</comment>
<reference evidence="2 3" key="1">
    <citation type="submission" date="2016-04" db="EMBL/GenBank/DDBJ databases">
        <title>Evolutionary innovation and constraint leading to complex multicellularity in the Ascomycota.</title>
        <authorList>
            <person name="Cisse O."/>
            <person name="Nguyen A."/>
            <person name="Hewitt D.A."/>
            <person name="Jedd G."/>
            <person name="Stajich J.E."/>
        </authorList>
    </citation>
    <scope>NUCLEOTIDE SEQUENCE [LARGE SCALE GENOMIC DNA]</scope>
    <source>
        <strain evidence="2 3">DAH-3</strain>
    </source>
</reference>
<dbReference type="OrthoDB" id="5319830at2759"/>
<name>A0A1U7LV91_NEOID</name>
<dbReference type="Pfam" id="PF10156">
    <property type="entry name" value="Med17"/>
    <property type="match status" value="1"/>
</dbReference>
<comment type="similarity">
    <text evidence="1">Belongs to the Mediator complex subunit 17 family.</text>
</comment>
<dbReference type="GO" id="GO:0003712">
    <property type="term" value="F:transcription coregulator activity"/>
    <property type="evidence" value="ECO:0007669"/>
    <property type="project" value="InterPro"/>
</dbReference>
<dbReference type="AlphaFoldDB" id="A0A1U7LV91"/>
<dbReference type="Proteomes" id="UP000186594">
    <property type="component" value="Unassembled WGS sequence"/>
</dbReference>
<keyword evidence="1" id="KW-0539">Nucleus</keyword>
<keyword evidence="1" id="KW-0010">Activator</keyword>
<sequence>MITPLPYSNMSAGPGTLSDEIARIISDRGSFRNIQEENLQGTTVPSNASSPSPSNDQPALHEKVLQLIANAQNEASLALEMTSLLLSACRTSAETAMSPVLRERIPTGSLGAARIRGIEPKSDNTVPKAWKDQVILNSSTILRQASDSSNLAIESEAAVWTELIHLLENKWTISRGRSGNLGVLLDPKICIFTPIK</sequence>
<gene>
    <name evidence="1" type="primary">MED17</name>
    <name evidence="2" type="ORF">NEOLI_003140</name>
</gene>
<keyword evidence="1" id="KW-0804">Transcription</keyword>
<dbReference type="STRING" id="1198029.A0A1U7LV91"/>
<accession>A0A1U7LV91</accession>
<protein>
    <recommendedName>
        <fullName evidence="1">Mediator of RNA polymerase II transcription subunit 17</fullName>
    </recommendedName>
    <alternativeName>
        <fullName evidence="1">Mediator complex subunit 17</fullName>
    </alternativeName>
</protein>
<comment type="caution">
    <text evidence="2">The sequence shown here is derived from an EMBL/GenBank/DDBJ whole genome shotgun (WGS) entry which is preliminary data.</text>
</comment>
<dbReference type="EMBL" id="LXFE01000166">
    <property type="protein sequence ID" value="OLL26577.1"/>
    <property type="molecule type" value="Genomic_DNA"/>
</dbReference>
<keyword evidence="3" id="KW-1185">Reference proteome</keyword>
<keyword evidence="1" id="KW-0805">Transcription regulation</keyword>
<evidence type="ECO:0000256" key="1">
    <source>
        <dbReference type="RuleBase" id="RU364140"/>
    </source>
</evidence>
<dbReference type="InterPro" id="IPR019313">
    <property type="entry name" value="Mediator_Med17"/>
</dbReference>
<dbReference type="Gene3D" id="6.10.250.2620">
    <property type="match status" value="1"/>
</dbReference>